<feature type="binding site" evidence="15">
    <location>
        <position position="162"/>
    </location>
    <ligand>
        <name>Mg(2+)</name>
        <dbReference type="ChEBI" id="CHEBI:18420"/>
        <label>1</label>
        <note>catalytic</note>
    </ligand>
</feature>
<evidence type="ECO:0000256" key="8">
    <source>
        <dbReference type="ARBA" id="ARBA00022723"/>
    </source>
</evidence>
<name>A0AA39FNM6_9HYME</name>
<evidence type="ECO:0000256" key="11">
    <source>
        <dbReference type="ARBA" id="ARBA00022989"/>
    </source>
</evidence>
<comment type="catalytic activity">
    <reaction evidence="1">
        <text>a myo-inositol phosphate + H2O = myo-inositol + phosphate</text>
        <dbReference type="Rhea" id="RHEA:24056"/>
        <dbReference type="ChEBI" id="CHEBI:15377"/>
        <dbReference type="ChEBI" id="CHEBI:17268"/>
        <dbReference type="ChEBI" id="CHEBI:43474"/>
        <dbReference type="ChEBI" id="CHEBI:84139"/>
        <dbReference type="EC" id="3.1.3.25"/>
    </reaction>
</comment>
<evidence type="ECO:0000313" key="16">
    <source>
        <dbReference type="EMBL" id="KAK0172952.1"/>
    </source>
</evidence>
<evidence type="ECO:0000256" key="13">
    <source>
        <dbReference type="ARBA" id="ARBA00042119"/>
    </source>
</evidence>
<dbReference type="GO" id="GO:0016020">
    <property type="term" value="C:membrane"/>
    <property type="evidence" value="ECO:0007669"/>
    <property type="project" value="UniProtKB-SubCell"/>
</dbReference>
<evidence type="ECO:0000256" key="2">
    <source>
        <dbReference type="ARBA" id="ARBA00001946"/>
    </source>
</evidence>
<sequence>MTINIGANIRIHKLTLCVSAILLILLYLYAIRESSLLTWRSNTDTISLKSLLAASIKAAEIGGLEVINVHENIKMTIENKGKTKEGIDDPVTTADYRSHCAMYSYLSNNFPSSLIISEEKSKGCDDTNKQDLTIDATILQRIQNVDDIEVNVEDITIWIDPLDATKEFTENLLGYVTTMVCIAVKGMPSIGVIHKPFESKQTYWAWANHGSSSNLHTLSTTETNKDPVLIVSRSHAGRVYNSSKLALGDDVRIVSAAGAGYKSLEVANRNVTAYIHMTMIKKWDICSGAAIITALGGMVTSLDGEPLMDFDSKSSVTLDHGILATMMDHRWYLNKFSNL</sequence>
<evidence type="ECO:0000256" key="9">
    <source>
        <dbReference type="ARBA" id="ARBA00022801"/>
    </source>
</evidence>
<dbReference type="EMBL" id="JAQQBS010000002">
    <property type="protein sequence ID" value="KAK0172952.1"/>
    <property type="molecule type" value="Genomic_DNA"/>
</dbReference>
<evidence type="ECO:0000256" key="14">
    <source>
        <dbReference type="ARBA" id="ARBA00042949"/>
    </source>
</evidence>
<accession>A0AA39FNM6</accession>
<keyword evidence="9" id="KW-0378">Hydrolase</keyword>
<evidence type="ECO:0000256" key="3">
    <source>
        <dbReference type="ARBA" id="ARBA00004167"/>
    </source>
</evidence>
<dbReference type="PANTHER" id="PTHR43028:SF4">
    <property type="entry name" value="INOSITOL MONOPHOSPHATASE 3"/>
    <property type="match status" value="1"/>
</dbReference>
<reference evidence="16" key="1">
    <citation type="journal article" date="2023" name="bioRxiv">
        <title>Scaffold-level genome assemblies of two parasitoid biocontrol wasps reveal the parthenogenesis mechanism and an associated novel virus.</title>
        <authorList>
            <person name="Inwood S."/>
            <person name="Skelly J."/>
            <person name="Guhlin J."/>
            <person name="Harrop T."/>
            <person name="Goldson S."/>
            <person name="Dearden P."/>
        </authorList>
    </citation>
    <scope>NUCLEOTIDE SEQUENCE</scope>
    <source>
        <strain evidence="16">Irish</strain>
        <tissue evidence="16">Whole body</tissue>
    </source>
</reference>
<dbReference type="AlphaFoldDB" id="A0AA39FNM6"/>
<evidence type="ECO:0000256" key="6">
    <source>
        <dbReference type="ARBA" id="ARBA00013106"/>
    </source>
</evidence>
<dbReference type="FunFam" id="3.30.540.10:FF:000012">
    <property type="entry name" value="Blast:Putative inositol monophosphatase 3"/>
    <property type="match status" value="1"/>
</dbReference>
<dbReference type="InterPro" id="IPR050725">
    <property type="entry name" value="CysQ/Inositol_MonoPase"/>
</dbReference>
<feature type="binding site" evidence="15">
    <location>
        <position position="118"/>
    </location>
    <ligand>
        <name>Mg(2+)</name>
        <dbReference type="ChEBI" id="CHEBI:18420"/>
        <label>1</label>
        <note>catalytic</note>
    </ligand>
</feature>
<dbReference type="PROSITE" id="PS00630">
    <property type="entry name" value="IMP_2"/>
    <property type="match status" value="1"/>
</dbReference>
<dbReference type="GO" id="GO:0005737">
    <property type="term" value="C:cytoplasm"/>
    <property type="evidence" value="ECO:0007669"/>
    <property type="project" value="UniProtKB-ARBA"/>
</dbReference>
<comment type="cofactor">
    <cofactor evidence="2 15">
        <name>Mg(2+)</name>
        <dbReference type="ChEBI" id="CHEBI:18420"/>
    </cofactor>
</comment>
<proteinExistence type="inferred from homology"/>
<feature type="binding site" evidence="15">
    <location>
        <position position="160"/>
    </location>
    <ligand>
        <name>Mg(2+)</name>
        <dbReference type="ChEBI" id="CHEBI:18420"/>
        <label>1</label>
        <note>catalytic</note>
    </ligand>
</feature>
<dbReference type="PANTHER" id="PTHR43028">
    <property type="entry name" value="3'(2'),5'-BISPHOSPHATE NUCLEOTIDASE 1"/>
    <property type="match status" value="1"/>
</dbReference>
<evidence type="ECO:0000256" key="10">
    <source>
        <dbReference type="ARBA" id="ARBA00022842"/>
    </source>
</evidence>
<evidence type="ECO:0000256" key="7">
    <source>
        <dbReference type="ARBA" id="ARBA00022692"/>
    </source>
</evidence>
<comment type="pathway">
    <text evidence="4">Polyol metabolism; myo-inositol biosynthesis; myo-inositol from D-glucose 6-phosphate: step 2/2.</text>
</comment>
<dbReference type="GO" id="GO:0046854">
    <property type="term" value="P:phosphatidylinositol phosphate biosynthetic process"/>
    <property type="evidence" value="ECO:0007669"/>
    <property type="project" value="InterPro"/>
</dbReference>
<dbReference type="InterPro" id="IPR020550">
    <property type="entry name" value="Inositol_monophosphatase_CS"/>
</dbReference>
<comment type="subcellular location">
    <subcellularLocation>
        <location evidence="3">Membrane</location>
        <topology evidence="3">Single-pass membrane protein</topology>
    </subcellularLocation>
</comment>
<organism evidence="16 17">
    <name type="scientific">Microctonus aethiopoides</name>
    <dbReference type="NCBI Taxonomy" id="144406"/>
    <lineage>
        <taxon>Eukaryota</taxon>
        <taxon>Metazoa</taxon>
        <taxon>Ecdysozoa</taxon>
        <taxon>Arthropoda</taxon>
        <taxon>Hexapoda</taxon>
        <taxon>Insecta</taxon>
        <taxon>Pterygota</taxon>
        <taxon>Neoptera</taxon>
        <taxon>Endopterygota</taxon>
        <taxon>Hymenoptera</taxon>
        <taxon>Apocrita</taxon>
        <taxon>Ichneumonoidea</taxon>
        <taxon>Braconidae</taxon>
        <taxon>Euphorinae</taxon>
        <taxon>Microctonus</taxon>
    </lineage>
</organism>
<dbReference type="Gene3D" id="3.40.190.80">
    <property type="match status" value="1"/>
</dbReference>
<evidence type="ECO:0000256" key="5">
    <source>
        <dbReference type="ARBA" id="ARBA00009759"/>
    </source>
</evidence>
<reference evidence="16" key="2">
    <citation type="submission" date="2023-03" db="EMBL/GenBank/DDBJ databases">
        <authorList>
            <person name="Inwood S.N."/>
            <person name="Skelly J.G."/>
            <person name="Guhlin J."/>
            <person name="Harrop T.W.R."/>
            <person name="Goldson S.G."/>
            <person name="Dearden P.K."/>
        </authorList>
    </citation>
    <scope>NUCLEOTIDE SEQUENCE</scope>
    <source>
        <strain evidence="16">Irish</strain>
        <tissue evidence="16">Whole body</tissue>
    </source>
</reference>
<dbReference type="InterPro" id="IPR000760">
    <property type="entry name" value="Inositol_monophosphatase-like"/>
</dbReference>
<keyword evidence="17" id="KW-1185">Reference proteome</keyword>
<keyword evidence="11" id="KW-1133">Transmembrane helix</keyword>
<dbReference type="SUPFAM" id="SSF56655">
    <property type="entry name" value="Carbohydrate phosphatase"/>
    <property type="match status" value="1"/>
</dbReference>
<keyword evidence="10 15" id="KW-0460">Magnesium</keyword>
<dbReference type="GO" id="GO:0008254">
    <property type="term" value="F:3'-nucleotidase activity"/>
    <property type="evidence" value="ECO:0007669"/>
    <property type="project" value="TreeGrafter"/>
</dbReference>
<evidence type="ECO:0000256" key="1">
    <source>
        <dbReference type="ARBA" id="ARBA00001033"/>
    </source>
</evidence>
<keyword evidence="7" id="KW-0812">Transmembrane</keyword>
<dbReference type="GO" id="GO:0052834">
    <property type="term" value="F:inositol monophosphate phosphatase activity"/>
    <property type="evidence" value="ECO:0007669"/>
    <property type="project" value="UniProtKB-EC"/>
</dbReference>
<dbReference type="Proteomes" id="UP001168990">
    <property type="component" value="Unassembled WGS sequence"/>
</dbReference>
<gene>
    <name evidence="16" type="ORF">PV328_006211</name>
</gene>
<comment type="similarity">
    <text evidence="5">Belongs to the inositol monophosphatase superfamily.</text>
</comment>
<dbReference type="Pfam" id="PF00459">
    <property type="entry name" value="Inositol_P"/>
    <property type="match status" value="1"/>
</dbReference>
<evidence type="ECO:0000256" key="4">
    <source>
        <dbReference type="ARBA" id="ARBA00005152"/>
    </source>
</evidence>
<dbReference type="EC" id="3.1.3.25" evidence="6"/>
<feature type="binding site" evidence="15">
    <location>
        <position position="284"/>
    </location>
    <ligand>
        <name>Mg(2+)</name>
        <dbReference type="ChEBI" id="CHEBI:18420"/>
        <label>1</label>
        <note>catalytic</note>
    </ligand>
</feature>
<feature type="binding site" evidence="15">
    <location>
        <position position="163"/>
    </location>
    <ligand>
        <name>Mg(2+)</name>
        <dbReference type="ChEBI" id="CHEBI:18420"/>
        <label>1</label>
        <note>catalytic</note>
    </ligand>
</feature>
<keyword evidence="8 15" id="KW-0479">Metal-binding</keyword>
<protein>
    <recommendedName>
        <fullName evidence="6">inositol-phosphate phosphatase</fullName>
        <ecNumber evidence="6">3.1.3.25</ecNumber>
    </recommendedName>
    <alternativeName>
        <fullName evidence="14">Inositol-1(or 4)-monophosphatase 3</fullName>
    </alternativeName>
    <alternativeName>
        <fullName evidence="13">Myo-inositol monophosphatase A3</fullName>
    </alternativeName>
</protein>
<evidence type="ECO:0000313" key="17">
    <source>
        <dbReference type="Proteomes" id="UP001168990"/>
    </source>
</evidence>
<keyword evidence="12" id="KW-0472">Membrane</keyword>
<dbReference type="GO" id="GO:0012505">
    <property type="term" value="C:endomembrane system"/>
    <property type="evidence" value="ECO:0007669"/>
    <property type="project" value="TreeGrafter"/>
</dbReference>
<evidence type="ECO:0000256" key="15">
    <source>
        <dbReference type="PIRSR" id="PIRSR600760-2"/>
    </source>
</evidence>
<dbReference type="Gene3D" id="3.30.540.10">
    <property type="entry name" value="Fructose-1,6-Bisphosphatase, subunit A, domain 1"/>
    <property type="match status" value="1"/>
</dbReference>
<evidence type="ECO:0000256" key="12">
    <source>
        <dbReference type="ARBA" id="ARBA00023136"/>
    </source>
</evidence>
<dbReference type="PRINTS" id="PR00377">
    <property type="entry name" value="IMPHPHTASES"/>
</dbReference>
<dbReference type="GO" id="GO:0046872">
    <property type="term" value="F:metal ion binding"/>
    <property type="evidence" value="ECO:0007669"/>
    <property type="project" value="UniProtKB-KW"/>
</dbReference>
<comment type="caution">
    <text evidence="16">The sequence shown here is derived from an EMBL/GenBank/DDBJ whole genome shotgun (WGS) entry which is preliminary data.</text>
</comment>